<keyword evidence="1 2" id="KW-0732">Signal</keyword>
<dbReference type="InterPro" id="IPR026444">
    <property type="entry name" value="Secre_tail"/>
</dbReference>
<comment type="caution">
    <text evidence="6">The sequence shown here is derived from an EMBL/GenBank/DDBJ whole genome shotgun (WGS) entry which is preliminary data.</text>
</comment>
<dbReference type="InterPro" id="IPR029030">
    <property type="entry name" value="Caspase-like_dom_sf"/>
</dbReference>
<dbReference type="Pfam" id="PF13860">
    <property type="entry name" value="FlgD_ig"/>
    <property type="match status" value="1"/>
</dbReference>
<dbReference type="InterPro" id="IPR025965">
    <property type="entry name" value="FlgD/Vpr_Ig-like"/>
</dbReference>
<dbReference type="InterPro" id="IPR029031">
    <property type="entry name" value="Gingipain_N_sf"/>
</dbReference>
<evidence type="ECO:0000259" key="3">
    <source>
        <dbReference type="Pfam" id="PF01364"/>
    </source>
</evidence>
<feature type="domain" description="Gingipain propeptide" evidence="4">
    <location>
        <begin position="52"/>
        <end position="198"/>
    </location>
</feature>
<dbReference type="InterPro" id="IPR038490">
    <property type="entry name" value="Gingipain_propep_sf"/>
</dbReference>
<dbReference type="GO" id="GO:0004197">
    <property type="term" value="F:cysteine-type endopeptidase activity"/>
    <property type="evidence" value="ECO:0007669"/>
    <property type="project" value="InterPro"/>
</dbReference>
<dbReference type="SUPFAM" id="SSF52129">
    <property type="entry name" value="Caspase-like"/>
    <property type="match status" value="1"/>
</dbReference>
<gene>
    <name evidence="6" type="ORF">FJY75_02775</name>
</gene>
<feature type="chain" id="PRO_5036805630" evidence="2">
    <location>
        <begin position="22"/>
        <end position="874"/>
    </location>
</feature>
<evidence type="ECO:0000259" key="4">
    <source>
        <dbReference type="Pfam" id="PF08126"/>
    </source>
</evidence>
<evidence type="ECO:0000256" key="2">
    <source>
        <dbReference type="SAM" id="SignalP"/>
    </source>
</evidence>
<dbReference type="Gene3D" id="2.60.40.4070">
    <property type="match status" value="1"/>
</dbReference>
<dbReference type="Gene3D" id="2.60.40.3800">
    <property type="match status" value="1"/>
</dbReference>
<evidence type="ECO:0000313" key="6">
    <source>
        <dbReference type="EMBL" id="MBM3316754.1"/>
    </source>
</evidence>
<dbReference type="Proteomes" id="UP000748308">
    <property type="component" value="Unassembled WGS sequence"/>
</dbReference>
<dbReference type="NCBIfam" id="TIGR04183">
    <property type="entry name" value="Por_Secre_tail"/>
    <property type="match status" value="1"/>
</dbReference>
<protein>
    <submittedName>
        <fullName evidence="6">T9SS type A sorting domain-containing protein</fullName>
    </submittedName>
</protein>
<sequence>MRRVSWLVLSLLIVTAGLVQAAEFVALGSAPGPLGPRDQIEVAVSRLAGGGVRLEYTLHGFEMTPVAIGGRTHQLVTLGREARSLEQGAPDLPRIARSVIIPDDAEMEARLVSIEYRDFPGVDVVPSKGNLTRDIDPATVPYTFGAAYAGGWYPAEAIGQSDPYIMRDLRGLVVEFQPFRYDAAARTLQACTRAVIDVVPVGPGRINVLTDARAPRGLSREFRQIYEGHFANFVLEGTRYPDPGEVGEMLVIAHDDFVSGLQPFVDWKNQMGIPTTLLAKSEVGSTAAQIAAYISAYYAAHDLAFVLLVGDYAYMPAPLSSGAPADPVYSLVAGSDSYPDLFVGRLSAENLGQVALQVQKFVEYEQTPQTGAGWYHMGTGIGSSEGAGIGDDGESDRQHIDNIRADLLNFTYTYVDQIYDPGANSTMVATAVNQGRSIINYCGHGSTTSWSTTGFSNSHVNALTNYNKLPFIISVACVNGAFQSGTCFAEAWLRASQSGAPTGAVAMYASTVNMSWAPPMAAQDESVDLLVLGRKRTFGALCYCGSSLMMDEYGSAGVSEFKNWHIFGDPSLRVRTDTPGTLVVEHDATIDGAATSFVVTVPGRAGALCGLSAGGEYLGSAFANAAGVADIAISGALPEGEVTLTVTDFNMSPYVAGIPVFTGPRPALSVSPDSLLVEMGIDEIHTETIQVANVGDEGSLLAYTIAVTGMGAGQPWLTVSPNRGSVPAGEAREIVATFDSRMVGLGTHRARIVVSAPDLPPVTVEVELVVGDASAVGGRDRPEVLALLPAQPNPSAGGTMLAFRLPQGGEASLGIYDMNGRLVRSLHNGALGAGLHTRTWDGRDAEGRPLPDGVYFYRLEADGLRLSDKVTIVR</sequence>
<feature type="signal peptide" evidence="2">
    <location>
        <begin position="1"/>
        <end position="21"/>
    </location>
</feature>
<dbReference type="Gene3D" id="3.40.50.10390">
    <property type="entry name" value="Gingipain r, domain 1"/>
    <property type="match status" value="1"/>
</dbReference>
<evidence type="ECO:0000313" key="7">
    <source>
        <dbReference type="Proteomes" id="UP000748308"/>
    </source>
</evidence>
<dbReference type="AlphaFoldDB" id="A0A938BL74"/>
<dbReference type="EMBL" id="VGIY01000038">
    <property type="protein sequence ID" value="MBM3316754.1"/>
    <property type="molecule type" value="Genomic_DNA"/>
</dbReference>
<organism evidence="6 7">
    <name type="scientific">Eiseniibacteriota bacterium</name>
    <dbReference type="NCBI Taxonomy" id="2212470"/>
    <lineage>
        <taxon>Bacteria</taxon>
        <taxon>Candidatus Eiseniibacteriota</taxon>
    </lineage>
</organism>
<dbReference type="Pfam" id="PF08126">
    <property type="entry name" value="Propeptide_C25"/>
    <property type="match status" value="1"/>
</dbReference>
<dbReference type="InterPro" id="IPR001769">
    <property type="entry name" value="Gingipain"/>
</dbReference>
<feature type="domain" description="FlgD/Vpr Ig-like" evidence="5">
    <location>
        <begin position="797"/>
        <end position="861"/>
    </location>
</feature>
<dbReference type="InterPro" id="IPR013783">
    <property type="entry name" value="Ig-like_fold"/>
</dbReference>
<name>A0A938BL74_UNCEI</name>
<reference evidence="6" key="1">
    <citation type="submission" date="2019-03" db="EMBL/GenBank/DDBJ databases">
        <title>Lake Tanganyika Metagenome-Assembled Genomes (MAGs).</title>
        <authorList>
            <person name="Tran P."/>
        </authorList>
    </citation>
    <scope>NUCLEOTIDE SEQUENCE</scope>
    <source>
        <strain evidence="6">M_DeepCast_400m_m2_100</strain>
    </source>
</reference>
<dbReference type="Gene3D" id="3.40.50.1460">
    <property type="match status" value="1"/>
</dbReference>
<dbReference type="Gene3D" id="2.60.40.10">
    <property type="entry name" value="Immunoglobulins"/>
    <property type="match status" value="1"/>
</dbReference>
<accession>A0A938BL74</accession>
<dbReference type="GO" id="GO:0046872">
    <property type="term" value="F:metal ion binding"/>
    <property type="evidence" value="ECO:0007669"/>
    <property type="project" value="UniProtKB-KW"/>
</dbReference>
<feature type="domain" description="Gingipain" evidence="3">
    <location>
        <begin position="249"/>
        <end position="574"/>
    </location>
</feature>
<proteinExistence type="predicted"/>
<evidence type="ECO:0000259" key="5">
    <source>
        <dbReference type="Pfam" id="PF13860"/>
    </source>
</evidence>
<dbReference type="InterPro" id="IPR012600">
    <property type="entry name" value="Propeptide_C25"/>
</dbReference>
<dbReference type="Pfam" id="PF01364">
    <property type="entry name" value="Peptidase_C25"/>
    <property type="match status" value="1"/>
</dbReference>
<evidence type="ECO:0000256" key="1">
    <source>
        <dbReference type="ARBA" id="ARBA00022729"/>
    </source>
</evidence>
<dbReference type="GO" id="GO:0005576">
    <property type="term" value="C:extracellular region"/>
    <property type="evidence" value="ECO:0007669"/>
    <property type="project" value="UniProtKB-SubCell"/>
</dbReference>
<dbReference type="GO" id="GO:0006508">
    <property type="term" value="P:proteolysis"/>
    <property type="evidence" value="ECO:0007669"/>
    <property type="project" value="InterPro"/>
</dbReference>